<dbReference type="CDD" id="cd04513">
    <property type="entry name" value="Glycosylasparaginase"/>
    <property type="match status" value="1"/>
</dbReference>
<evidence type="ECO:0000313" key="6">
    <source>
        <dbReference type="Proteomes" id="UP000050421"/>
    </source>
</evidence>
<dbReference type="PANTHER" id="PTHR10188:SF6">
    <property type="entry name" value="N(4)-(BETA-N-ACETYLGLUCOSAMINYL)-L-ASPARAGINASE"/>
    <property type="match status" value="1"/>
</dbReference>
<feature type="site" description="Cleavage; by autolysis" evidence="3">
    <location>
        <begin position="186"/>
        <end position="187"/>
    </location>
</feature>
<dbReference type="Pfam" id="PF01112">
    <property type="entry name" value="Asparaginase_2"/>
    <property type="match status" value="1"/>
</dbReference>
<proteinExistence type="predicted"/>
<gene>
    <name evidence="5" type="primary">aspG</name>
    <name evidence="5" type="ORF">HLUCCX10_02105</name>
</gene>
<feature type="binding site" evidence="2">
    <location>
        <begin position="238"/>
        <end position="241"/>
    </location>
    <ligand>
        <name>substrate</name>
    </ligand>
</feature>
<evidence type="ECO:0000313" key="5">
    <source>
        <dbReference type="EMBL" id="KPQ19619.1"/>
    </source>
</evidence>
<evidence type="ECO:0000256" key="3">
    <source>
        <dbReference type="PIRSR" id="PIRSR600246-3"/>
    </source>
</evidence>
<dbReference type="InterPro" id="IPR029055">
    <property type="entry name" value="Ntn_hydrolases_N"/>
</dbReference>
<protein>
    <submittedName>
        <fullName evidence="5">N4-(Beta-N-acetylglucosaminyl)-L-asparaginase AspG</fullName>
    </submittedName>
</protein>
<accession>A0A0P7YUX6</accession>
<dbReference type="GO" id="GO:0005737">
    <property type="term" value="C:cytoplasm"/>
    <property type="evidence" value="ECO:0007669"/>
    <property type="project" value="TreeGrafter"/>
</dbReference>
<evidence type="ECO:0000256" key="4">
    <source>
        <dbReference type="SAM" id="SignalP"/>
    </source>
</evidence>
<name>A0A0P7YUX6_9BACT</name>
<reference evidence="5 6" key="1">
    <citation type="submission" date="2015-09" db="EMBL/GenBank/DDBJ databases">
        <title>Identification and resolution of microdiversity through metagenomic sequencing of parallel consortia.</title>
        <authorList>
            <person name="Nelson W.C."/>
            <person name="Romine M.F."/>
            <person name="Lindemann S.R."/>
        </authorList>
    </citation>
    <scope>NUCLEOTIDE SEQUENCE [LARGE SCALE GENOMIC DNA]</scope>
    <source>
        <strain evidence="5">HL-49</strain>
    </source>
</reference>
<feature type="chain" id="PRO_5006146653" evidence="4">
    <location>
        <begin position="26"/>
        <end position="326"/>
    </location>
</feature>
<dbReference type="PATRIC" id="fig|1305737.6.peg.1078"/>
<keyword evidence="4" id="KW-0732">Signal</keyword>
<dbReference type="PANTHER" id="PTHR10188">
    <property type="entry name" value="L-ASPARAGINASE"/>
    <property type="match status" value="1"/>
</dbReference>
<dbReference type="AlphaFoldDB" id="A0A0P7YUX6"/>
<dbReference type="FunFam" id="3.60.20.30:FF:000005">
    <property type="entry name" value="N(4)-(Beta-N-acetylglucosaminyl)-L-asparaginase"/>
    <property type="match status" value="1"/>
</dbReference>
<dbReference type="Proteomes" id="UP000050421">
    <property type="component" value="Unassembled WGS sequence"/>
</dbReference>
<evidence type="ECO:0000256" key="2">
    <source>
        <dbReference type="PIRSR" id="PIRSR600246-2"/>
    </source>
</evidence>
<dbReference type="Gene3D" id="3.60.20.30">
    <property type="entry name" value="(Glycosyl)asparaginase"/>
    <property type="match status" value="1"/>
</dbReference>
<dbReference type="eggNOG" id="COG1446">
    <property type="taxonomic scope" value="Bacteria"/>
</dbReference>
<sequence length="326" mass="34917">MSQRRKFIKKTLLGSAVLIPGVNQALPIFQPSPKPADGPLILSTWNHGIPANAAAIHAYKQTGSIVDAVEIGVKDTELDMENLSVGLQGLPDREGITTLDASIMTGDGSCGSVAFVRQVKHPISLARAVMEKTPHVMLAGEGARQFAISQGFPIEEEKLSPKAQQAYDKWKKTSKYKPVINIENHDTIGMIGMDDKGNFAGSCTTSGLAYKMHGRVGDSPIIGAGLYVDNEVGAATATGLGESIIRICGSFLIVELMRQGRTPQEACEEAVRRLISKNRKDIADIQAGFLAINKEGQVGAFAVQPGFNFAQATLSNNELIDSKSHF</sequence>
<dbReference type="EMBL" id="LJXT01000007">
    <property type="protein sequence ID" value="KPQ19619.1"/>
    <property type="molecule type" value="Genomic_DNA"/>
</dbReference>
<dbReference type="SUPFAM" id="SSF56235">
    <property type="entry name" value="N-terminal nucleophile aminohydrolases (Ntn hydrolases)"/>
    <property type="match status" value="1"/>
</dbReference>
<evidence type="ECO:0000256" key="1">
    <source>
        <dbReference type="PIRSR" id="PIRSR600246-1"/>
    </source>
</evidence>
<dbReference type="GO" id="GO:0016811">
    <property type="term" value="F:hydrolase activity, acting on carbon-nitrogen (but not peptide) bonds, in linear amides"/>
    <property type="evidence" value="ECO:0007669"/>
    <property type="project" value="UniProtKB-ARBA"/>
</dbReference>
<feature type="signal peptide" evidence="4">
    <location>
        <begin position="1"/>
        <end position="25"/>
    </location>
</feature>
<organism evidence="5 6">
    <name type="scientific">Algoriphagus marincola HL-49</name>
    <dbReference type="NCBI Taxonomy" id="1305737"/>
    <lineage>
        <taxon>Bacteria</taxon>
        <taxon>Pseudomonadati</taxon>
        <taxon>Bacteroidota</taxon>
        <taxon>Cytophagia</taxon>
        <taxon>Cytophagales</taxon>
        <taxon>Cyclobacteriaceae</taxon>
        <taxon>Algoriphagus</taxon>
    </lineage>
</organism>
<comment type="caution">
    <text evidence="5">The sequence shown here is derived from an EMBL/GenBank/DDBJ whole genome shotgun (WGS) entry which is preliminary data.</text>
</comment>
<dbReference type="InterPro" id="IPR000246">
    <property type="entry name" value="Peptidase_T2"/>
</dbReference>
<feature type="active site" description="Nucleophile" evidence="1">
    <location>
        <position position="187"/>
    </location>
</feature>
<feature type="binding site" evidence="2">
    <location>
        <begin position="215"/>
        <end position="218"/>
    </location>
    <ligand>
        <name>substrate</name>
    </ligand>
</feature>
<dbReference type="OrthoDB" id="9780217at2"/>
<dbReference type="STRING" id="1305737.GCA_000526355_00257"/>